<evidence type="ECO:0000313" key="2">
    <source>
        <dbReference type="EMBL" id="EME67839.1"/>
    </source>
</evidence>
<dbReference type="RefSeq" id="WP_008621836.1">
    <property type="nucleotide sequence ID" value="NZ_AONQ01000101.1"/>
</dbReference>
<dbReference type="InterPro" id="IPR011990">
    <property type="entry name" value="TPR-like_helical_dom_sf"/>
</dbReference>
<dbReference type="InterPro" id="IPR019734">
    <property type="entry name" value="TPR_rpt"/>
</dbReference>
<evidence type="ECO:0000256" key="1">
    <source>
        <dbReference type="PROSITE-ProRule" id="PRU00339"/>
    </source>
</evidence>
<dbReference type="PROSITE" id="PS50005">
    <property type="entry name" value="TPR"/>
    <property type="match status" value="1"/>
</dbReference>
<dbReference type="Gene3D" id="1.25.40.10">
    <property type="entry name" value="Tetratricopeptide repeat domain"/>
    <property type="match status" value="1"/>
</dbReference>
<proteinExistence type="predicted"/>
<feature type="repeat" description="TPR" evidence="1">
    <location>
        <begin position="45"/>
        <end position="78"/>
    </location>
</feature>
<dbReference type="EMBL" id="AONQ01000101">
    <property type="protein sequence ID" value="EME67839.1"/>
    <property type="molecule type" value="Genomic_DNA"/>
</dbReference>
<sequence length="123" mass="14010">MSNDGFSISEIIEISEKAVSAGDFVRAIRLYSAWIDMNQSDDMLFLAHFYLGVAYRKNYQFELAASSFKNSLDLNKEFMNSYILMQYCQIMATTNDTPTGGASQFPACSQDKLFKDIAKLRRK</sequence>
<comment type="caution">
    <text evidence="2">The sequence shown here is derived from an EMBL/GenBank/DDBJ whole genome shotgun (WGS) entry which is preliminary data.</text>
</comment>
<keyword evidence="1" id="KW-0802">TPR repeat</keyword>
<organism evidence="2 3">
    <name type="scientific">Paramagnetospirillum caucaseum</name>
    <dbReference type="NCBI Taxonomy" id="1244869"/>
    <lineage>
        <taxon>Bacteria</taxon>
        <taxon>Pseudomonadati</taxon>
        <taxon>Pseudomonadota</taxon>
        <taxon>Alphaproteobacteria</taxon>
        <taxon>Rhodospirillales</taxon>
        <taxon>Magnetospirillaceae</taxon>
        <taxon>Paramagnetospirillum</taxon>
    </lineage>
</organism>
<dbReference type="SUPFAM" id="SSF48452">
    <property type="entry name" value="TPR-like"/>
    <property type="match status" value="1"/>
</dbReference>
<dbReference type="OrthoDB" id="7352937at2"/>
<dbReference type="AlphaFoldDB" id="M3A5S8"/>
<reference evidence="2 3" key="1">
    <citation type="journal article" date="2014" name="Genome Announc.">
        <title>Draft Genome Sequence of Magnetospirillum sp. Strain SO-1, a Freshwater Magnetotactic Bacterium Isolated from the Ol'khovka River, Russia.</title>
        <authorList>
            <person name="Grouzdev D.S."/>
            <person name="Dziuba M.V."/>
            <person name="Sukhacheva M.S."/>
            <person name="Mardanov A.V."/>
            <person name="Beletskiy A.V."/>
            <person name="Kuznetsov B.B."/>
            <person name="Skryabin K.G."/>
        </authorList>
    </citation>
    <scope>NUCLEOTIDE SEQUENCE [LARGE SCALE GENOMIC DNA]</scope>
    <source>
        <strain evidence="2 3">SO-1</strain>
    </source>
</reference>
<gene>
    <name evidence="2" type="ORF">H261_21546</name>
</gene>
<dbReference type="Proteomes" id="UP000011744">
    <property type="component" value="Unassembled WGS sequence"/>
</dbReference>
<evidence type="ECO:0000313" key="3">
    <source>
        <dbReference type="Proteomes" id="UP000011744"/>
    </source>
</evidence>
<keyword evidence="3" id="KW-1185">Reference proteome</keyword>
<accession>M3A5S8</accession>
<protein>
    <submittedName>
        <fullName evidence="2">Uncharacterized protein</fullName>
    </submittedName>
</protein>
<name>M3A5S8_9PROT</name>